<dbReference type="Proteomes" id="UP000586093">
    <property type="component" value="Unassembled WGS sequence"/>
</dbReference>
<organism evidence="2 3">
    <name type="scientific">Aquariibacter albus</name>
    <dbReference type="NCBI Taxonomy" id="2759899"/>
    <lineage>
        <taxon>Bacteria</taxon>
        <taxon>Pseudomonadati</taxon>
        <taxon>Pseudomonadota</taxon>
        <taxon>Betaproteobacteria</taxon>
        <taxon>Burkholderiales</taxon>
        <taxon>Sphaerotilaceae</taxon>
        <taxon>Aquariibacter</taxon>
    </lineage>
</organism>
<evidence type="ECO:0000256" key="1">
    <source>
        <dbReference type="SAM" id="SignalP"/>
    </source>
</evidence>
<proteinExistence type="predicted"/>
<protein>
    <recommendedName>
        <fullName evidence="4">CopC domain-containing protein</fullName>
    </recommendedName>
</protein>
<keyword evidence="3" id="KW-1185">Reference proteome</keyword>
<evidence type="ECO:0000313" key="3">
    <source>
        <dbReference type="Proteomes" id="UP000586093"/>
    </source>
</evidence>
<evidence type="ECO:0000313" key="2">
    <source>
        <dbReference type="EMBL" id="MBB1161266.1"/>
    </source>
</evidence>
<feature type="signal peptide" evidence="1">
    <location>
        <begin position="1"/>
        <end position="23"/>
    </location>
</feature>
<evidence type="ECO:0008006" key="4">
    <source>
        <dbReference type="Google" id="ProtNLM"/>
    </source>
</evidence>
<dbReference type="AlphaFoldDB" id="A0A839HIF6"/>
<sequence>MKTLFLSARAAALSLLLAAPAWAGPGHDHGEDAPAASPAVPAAPRFAALSELFELVGVLDGRQLTLYLDEAASNAPVEGARLDLTLDAQPLAVEPAGPGLYRAEWPEAARAGVHAIAAVVTDGDRVDMLGAELNLDPQAHPHEPAAGGHPHAAWPPAAWAGLAALGLAGLGGLAWRSLRKGEAA</sequence>
<dbReference type="RefSeq" id="WP_182661906.1">
    <property type="nucleotide sequence ID" value="NZ_JACIVI010000001.1"/>
</dbReference>
<reference evidence="2 3" key="1">
    <citation type="submission" date="2020-08" db="EMBL/GenBank/DDBJ databases">
        <title>Aquariorum lacteus gen. nov., sp. nov., a new member of the family Comamonadaceae, isolated from freshwater aquarium.</title>
        <authorList>
            <person name="Chun S.-J."/>
        </authorList>
    </citation>
    <scope>NUCLEOTIDE SEQUENCE [LARGE SCALE GENOMIC DNA]</scope>
    <source>
        <strain evidence="2 3">SJAQ100</strain>
    </source>
</reference>
<accession>A0A839HIF6</accession>
<gene>
    <name evidence="2" type="ORF">H4F90_04640</name>
</gene>
<feature type="chain" id="PRO_5033010804" description="CopC domain-containing protein" evidence="1">
    <location>
        <begin position="24"/>
        <end position="184"/>
    </location>
</feature>
<name>A0A839HIF6_9BURK</name>
<dbReference type="EMBL" id="JACIVI010000001">
    <property type="protein sequence ID" value="MBB1161266.1"/>
    <property type="molecule type" value="Genomic_DNA"/>
</dbReference>
<comment type="caution">
    <text evidence="2">The sequence shown here is derived from an EMBL/GenBank/DDBJ whole genome shotgun (WGS) entry which is preliminary data.</text>
</comment>
<keyword evidence="1" id="KW-0732">Signal</keyword>